<dbReference type="EMBL" id="AFNH02000583">
    <property type="protein sequence ID" value="EZG66677.1"/>
    <property type="molecule type" value="Genomic_DNA"/>
</dbReference>
<reference evidence="1" key="1">
    <citation type="submission" date="2013-12" db="EMBL/GenBank/DDBJ databases">
        <authorList>
            <person name="Omoto C.K."/>
            <person name="Sibley D."/>
            <person name="Venepally P."/>
            <person name="Hadjithomas M."/>
            <person name="Karamycheva S."/>
            <person name="Brunk B."/>
            <person name="Roos D."/>
            <person name="Caler E."/>
            <person name="Lorenzi H."/>
        </authorList>
    </citation>
    <scope>NUCLEOTIDE SEQUENCE</scope>
</reference>
<dbReference type="RefSeq" id="XP_011130528.1">
    <property type="nucleotide sequence ID" value="XM_011132226.1"/>
</dbReference>
<gene>
    <name evidence="1" type="ORF">GNI_077660</name>
</gene>
<dbReference type="Proteomes" id="UP000019763">
    <property type="component" value="Unassembled WGS sequence"/>
</dbReference>
<keyword evidence="2" id="KW-1185">Reference proteome</keyword>
<dbReference type="GeneID" id="22912815"/>
<comment type="caution">
    <text evidence="1">The sequence shown here is derived from an EMBL/GenBank/DDBJ whole genome shotgun (WGS) entry which is preliminary data.</text>
</comment>
<accession>A0A023B6P3</accession>
<sequence>MYAEANNGSNSEHQMLLLKLQGSAAQILALHVNDSGNRKKRMEAAGVLAQVEDCRKREDMMMVLDRNMTTSYLPALFGVEGVYSGLHINLNKRPEPRLGRSGEEEAAGVAAPIPEPVVPRVRPKGASIIRELGPAPPMTWREYNRIPRDQMATLLLANNNPMFSLCHEINPYPDQCLKEVLPGASMVVVPTFDLFCQLADTLLTEALMQVARVKLSNGEDTRVSPVTVTDVREGLRQMDVTKRQCG</sequence>
<proteinExistence type="predicted"/>
<organism evidence="1 2">
    <name type="scientific">Gregarina niphandrodes</name>
    <name type="common">Septate eugregarine</name>
    <dbReference type="NCBI Taxonomy" id="110365"/>
    <lineage>
        <taxon>Eukaryota</taxon>
        <taxon>Sar</taxon>
        <taxon>Alveolata</taxon>
        <taxon>Apicomplexa</taxon>
        <taxon>Conoidasida</taxon>
        <taxon>Gregarinasina</taxon>
        <taxon>Eugregarinorida</taxon>
        <taxon>Gregarinidae</taxon>
        <taxon>Gregarina</taxon>
    </lineage>
</organism>
<evidence type="ECO:0000313" key="2">
    <source>
        <dbReference type="Proteomes" id="UP000019763"/>
    </source>
</evidence>
<name>A0A023B6P3_GRENI</name>
<dbReference type="AlphaFoldDB" id="A0A023B6P3"/>
<evidence type="ECO:0000313" key="1">
    <source>
        <dbReference type="EMBL" id="EZG66677.1"/>
    </source>
</evidence>
<protein>
    <submittedName>
        <fullName evidence="1">Uncharacterized protein</fullName>
    </submittedName>
</protein>
<dbReference type="VEuPathDB" id="CryptoDB:GNI_077660"/>